<organism evidence="1 2">
    <name type="scientific">Lysinibacillus xylanilyticus</name>
    <dbReference type="NCBI Taxonomy" id="582475"/>
    <lineage>
        <taxon>Bacteria</taxon>
        <taxon>Bacillati</taxon>
        <taxon>Bacillota</taxon>
        <taxon>Bacilli</taxon>
        <taxon>Bacillales</taxon>
        <taxon>Bacillaceae</taxon>
        <taxon>Lysinibacillus</taxon>
    </lineage>
</organism>
<proteinExistence type="predicted"/>
<protein>
    <submittedName>
        <fullName evidence="1">DUF4085 family protein</fullName>
    </submittedName>
</protein>
<keyword evidence="2" id="KW-1185">Reference proteome</keyword>
<dbReference type="Proteomes" id="UP001558534">
    <property type="component" value="Unassembled WGS sequence"/>
</dbReference>
<accession>A0ABV3VSZ1</accession>
<comment type="caution">
    <text evidence="1">The sequence shown here is derived from an EMBL/GenBank/DDBJ whole genome shotgun (WGS) entry which is preliminary data.</text>
</comment>
<evidence type="ECO:0000313" key="1">
    <source>
        <dbReference type="EMBL" id="MEX3744017.1"/>
    </source>
</evidence>
<dbReference type="Pfam" id="PF13315">
    <property type="entry name" value="DUF4085"/>
    <property type="match status" value="1"/>
</dbReference>
<reference evidence="1 2" key="1">
    <citation type="submission" date="2024-07" db="EMBL/GenBank/DDBJ databases">
        <title>Characterization of a bacterium isolated from hydrolysated instant sea cucumber by whole-genome sequencing and metabolomics.</title>
        <authorList>
            <person name="Luo X."/>
            <person name="Zhang Z."/>
            <person name="Zheng Z."/>
            <person name="Zhang W."/>
            <person name="Ming T."/>
            <person name="Jiao L."/>
            <person name="Su X."/>
            <person name="Kong F."/>
            <person name="Xu J."/>
        </authorList>
    </citation>
    <scope>NUCLEOTIDE SEQUENCE [LARGE SCALE GENOMIC DNA]</scope>
    <source>
        <strain evidence="1 2">XL-2024</strain>
    </source>
</reference>
<name>A0ABV3VSZ1_9BACI</name>
<dbReference type="InterPro" id="IPR025144">
    <property type="entry name" value="DUF4085"/>
</dbReference>
<dbReference type="EMBL" id="JBFRHK010000001">
    <property type="protein sequence ID" value="MEX3744017.1"/>
    <property type="molecule type" value="Genomic_DNA"/>
</dbReference>
<evidence type="ECO:0000313" key="2">
    <source>
        <dbReference type="Proteomes" id="UP001558534"/>
    </source>
</evidence>
<gene>
    <name evidence="1" type="ORF">AB1300_02590</name>
</gene>
<dbReference type="RefSeq" id="WP_368635032.1">
    <property type="nucleotide sequence ID" value="NZ_JBFRHK010000001.1"/>
</dbReference>
<sequence length="255" mass="30374">MKYFTKEWYELFQKTSFHLPLEEEKQTETFSEEYFQQLYHTELDSWLNLQEEIAHIMENTETVNTDGNNEYEPFNREQAIEHFHDGFIYNQERLKKELPETILKQIADIRVFALNKATRTVINAVTKFCEENNRSVTATSEKYRRYMRAASNTLEKDIIEKFGFHDCTIIKSVQNDMSLTLLLDNKGGFTDIDEVTFENFNIIKQDDLLEDAWWLYEEVYKVNNKYEFHILLQNGEMGLIDFIISADQVSFKSNK</sequence>